<dbReference type="EMBL" id="WIVE01000021">
    <property type="protein sequence ID" value="MQX36531.1"/>
    <property type="molecule type" value="Genomic_DNA"/>
</dbReference>
<feature type="domain" description="Gp5/Type VI secretion system Vgr protein OB-fold" evidence="1">
    <location>
        <begin position="7"/>
        <end position="77"/>
    </location>
</feature>
<dbReference type="InterPro" id="IPR006531">
    <property type="entry name" value="Gp5/Vgr_OB"/>
</dbReference>
<evidence type="ECO:0000259" key="1">
    <source>
        <dbReference type="Pfam" id="PF04717"/>
    </source>
</evidence>
<protein>
    <recommendedName>
        <fullName evidence="1">Gp5/Type VI secretion system Vgr protein OB-fold domain-containing protein</fullName>
    </recommendedName>
</protein>
<accession>A0A7X2D388</accession>
<dbReference type="SUPFAM" id="SSF69255">
    <property type="entry name" value="gp5 N-terminal domain-like"/>
    <property type="match status" value="1"/>
</dbReference>
<reference evidence="2 3" key="1">
    <citation type="submission" date="2019-10" db="EMBL/GenBank/DDBJ databases">
        <title>Draft whole-genome sequence of the purple nonsulfur photosynthetic bacterium Roseospira navarrensis DSM 15114.</title>
        <authorList>
            <person name="Kyndt J.A."/>
            <person name="Meyer T.E."/>
        </authorList>
    </citation>
    <scope>NUCLEOTIDE SEQUENCE [LARGE SCALE GENOMIC DNA]</scope>
    <source>
        <strain evidence="2 3">DSM 15114</strain>
    </source>
</reference>
<organism evidence="2 3">
    <name type="scientific">Roseospira navarrensis</name>
    <dbReference type="NCBI Taxonomy" id="140058"/>
    <lineage>
        <taxon>Bacteria</taxon>
        <taxon>Pseudomonadati</taxon>
        <taxon>Pseudomonadota</taxon>
        <taxon>Alphaproteobacteria</taxon>
        <taxon>Rhodospirillales</taxon>
        <taxon>Rhodospirillaceae</taxon>
        <taxon>Roseospira</taxon>
    </lineage>
</organism>
<dbReference type="Proteomes" id="UP000434582">
    <property type="component" value="Unassembled WGS sequence"/>
</dbReference>
<dbReference type="RefSeq" id="WP_153343123.1">
    <property type="nucleotide sequence ID" value="NZ_WIVE01000021.1"/>
</dbReference>
<dbReference type="AlphaFoldDB" id="A0A7X2D388"/>
<evidence type="ECO:0000313" key="2">
    <source>
        <dbReference type="EMBL" id="MQX36531.1"/>
    </source>
</evidence>
<sequence>MRLAGLYRGTVVNALDPEARGRVQVMVAETGGSAAVWAERCVPLGAAPAGQGAAAVGGQVWVMFEGGDAARPVVMGARR</sequence>
<dbReference type="Pfam" id="PF04717">
    <property type="entry name" value="Phage_base_V"/>
    <property type="match status" value="1"/>
</dbReference>
<evidence type="ECO:0000313" key="3">
    <source>
        <dbReference type="Proteomes" id="UP000434582"/>
    </source>
</evidence>
<comment type="caution">
    <text evidence="2">The sequence shown here is derived from an EMBL/GenBank/DDBJ whole genome shotgun (WGS) entry which is preliminary data.</text>
</comment>
<name>A0A7X2D388_9PROT</name>
<keyword evidence="3" id="KW-1185">Reference proteome</keyword>
<proteinExistence type="predicted"/>
<gene>
    <name evidence="2" type="ORF">GHC57_08375</name>
</gene>
<dbReference type="OrthoDB" id="9762420at2"/>